<protein>
    <submittedName>
        <fullName evidence="1">Uncharacterized protein</fullName>
    </submittedName>
</protein>
<dbReference type="AlphaFoldDB" id="V4PNF7"/>
<comment type="caution">
    <text evidence="1">The sequence shown here is derived from an EMBL/GenBank/DDBJ whole genome shotgun (WGS) entry which is preliminary data.</text>
</comment>
<proteinExistence type="predicted"/>
<reference evidence="1 2" key="1">
    <citation type="journal article" date="2014" name="Nature">
        <title>Sequential evolution of bacterial morphology by co-option of a developmental regulator.</title>
        <authorList>
            <person name="Jiang C."/>
            <person name="Brown P.J."/>
            <person name="Ducret A."/>
            <person name="Brun Y.V."/>
        </authorList>
    </citation>
    <scope>NUCLEOTIDE SEQUENCE [LARGE SCALE GENOMIC DNA]</scope>
    <source>
        <strain evidence="1 2">DSM 16100</strain>
    </source>
</reference>
<evidence type="ECO:0000313" key="2">
    <source>
        <dbReference type="Proteomes" id="UP000017837"/>
    </source>
</evidence>
<name>V4PNF7_9CAUL</name>
<accession>V4PNF7</accession>
<gene>
    <name evidence="1" type="ORF">ABENE_15075</name>
</gene>
<dbReference type="STRING" id="1121022.GCA_000376105_03342"/>
<sequence>MEATMSNWADQFLAKVETVDDMVTAFSDEDRCRRIFEALIWPDGRKRARLWIYAVKRPMRPLHGRAVQGKSGTVPWRHVRRAMVPENNSAMHSPSPLRLRYVAKPATVRTP</sequence>
<organism evidence="1 2">
    <name type="scientific">Asticcacaulis benevestitus DSM 16100 = ATCC BAA-896</name>
    <dbReference type="NCBI Taxonomy" id="1121022"/>
    <lineage>
        <taxon>Bacteria</taxon>
        <taxon>Pseudomonadati</taxon>
        <taxon>Pseudomonadota</taxon>
        <taxon>Alphaproteobacteria</taxon>
        <taxon>Caulobacterales</taxon>
        <taxon>Caulobacteraceae</taxon>
        <taxon>Asticcacaulis</taxon>
    </lineage>
</organism>
<evidence type="ECO:0000313" key="1">
    <source>
        <dbReference type="EMBL" id="ESQ88829.1"/>
    </source>
</evidence>
<keyword evidence="2" id="KW-1185">Reference proteome</keyword>
<dbReference type="Proteomes" id="UP000017837">
    <property type="component" value="Unassembled WGS sequence"/>
</dbReference>
<dbReference type="PATRIC" id="fig|1121022.4.peg.3069"/>
<dbReference type="EMBL" id="AWGB01000033">
    <property type="protein sequence ID" value="ESQ88829.1"/>
    <property type="molecule type" value="Genomic_DNA"/>
</dbReference>